<dbReference type="Gene3D" id="1.10.10.10">
    <property type="entry name" value="Winged helix-like DNA-binding domain superfamily/Winged helix DNA-binding domain"/>
    <property type="match status" value="1"/>
</dbReference>
<dbReference type="CDD" id="cd06170">
    <property type="entry name" value="LuxR_C_like"/>
    <property type="match status" value="1"/>
</dbReference>
<dbReference type="SMART" id="SM00421">
    <property type="entry name" value="HTH_LUXR"/>
    <property type="match status" value="1"/>
</dbReference>
<evidence type="ECO:0000256" key="2">
    <source>
        <dbReference type="ARBA" id="ARBA00023125"/>
    </source>
</evidence>
<name>A0A3S2X217_9BURK</name>
<dbReference type="OrthoDB" id="8642092at2"/>
<evidence type="ECO:0000256" key="3">
    <source>
        <dbReference type="ARBA" id="ARBA00023163"/>
    </source>
</evidence>
<dbReference type="RefSeq" id="WP_128197430.1">
    <property type="nucleotide sequence ID" value="NZ_SACT01000002.1"/>
</dbReference>
<dbReference type="PANTHER" id="PTHR44688:SF16">
    <property type="entry name" value="DNA-BINDING TRANSCRIPTIONAL ACTIVATOR DEVR_DOSR"/>
    <property type="match status" value="1"/>
</dbReference>
<accession>A0A3S2X217</accession>
<dbReference type="PROSITE" id="PS50043">
    <property type="entry name" value="HTH_LUXR_2"/>
    <property type="match status" value="1"/>
</dbReference>
<reference evidence="5 6" key="1">
    <citation type="submission" date="2019-01" db="EMBL/GenBank/DDBJ databases">
        <authorList>
            <person name="Chen W.-M."/>
        </authorList>
    </citation>
    <scope>NUCLEOTIDE SEQUENCE [LARGE SCALE GENOMIC DNA]</scope>
    <source>
        <strain evidence="5 6">ICH-3</strain>
    </source>
</reference>
<dbReference type="SUPFAM" id="SSF46894">
    <property type="entry name" value="C-terminal effector domain of the bipartite response regulators"/>
    <property type="match status" value="1"/>
</dbReference>
<evidence type="ECO:0000259" key="4">
    <source>
        <dbReference type="PROSITE" id="PS50043"/>
    </source>
</evidence>
<dbReference type="InterPro" id="IPR016032">
    <property type="entry name" value="Sig_transdc_resp-reg_C-effctor"/>
</dbReference>
<gene>
    <name evidence="5" type="ORF">ENE75_07500</name>
</gene>
<dbReference type="AlphaFoldDB" id="A0A3S2X217"/>
<proteinExistence type="predicted"/>
<dbReference type="Proteomes" id="UP000288178">
    <property type="component" value="Unassembled WGS sequence"/>
</dbReference>
<organism evidence="5 6">
    <name type="scientific">Rubrivivax albus</name>
    <dbReference type="NCBI Taxonomy" id="2499835"/>
    <lineage>
        <taxon>Bacteria</taxon>
        <taxon>Pseudomonadati</taxon>
        <taxon>Pseudomonadota</taxon>
        <taxon>Betaproteobacteria</taxon>
        <taxon>Burkholderiales</taxon>
        <taxon>Sphaerotilaceae</taxon>
        <taxon>Rubrivivax</taxon>
    </lineage>
</organism>
<keyword evidence="1" id="KW-0805">Transcription regulation</keyword>
<dbReference type="EMBL" id="SACT01000002">
    <property type="protein sequence ID" value="RVT52292.1"/>
    <property type="molecule type" value="Genomic_DNA"/>
</dbReference>
<dbReference type="InterPro" id="IPR000792">
    <property type="entry name" value="Tscrpt_reg_LuxR_C"/>
</dbReference>
<protein>
    <submittedName>
        <fullName evidence="5">LuxR family transcriptional regulator</fullName>
    </submittedName>
</protein>
<dbReference type="GO" id="GO:0003677">
    <property type="term" value="F:DNA binding"/>
    <property type="evidence" value="ECO:0007669"/>
    <property type="project" value="UniProtKB-KW"/>
</dbReference>
<evidence type="ECO:0000313" key="6">
    <source>
        <dbReference type="Proteomes" id="UP000288178"/>
    </source>
</evidence>
<dbReference type="PANTHER" id="PTHR44688">
    <property type="entry name" value="DNA-BINDING TRANSCRIPTIONAL ACTIVATOR DEVR_DOSR"/>
    <property type="match status" value="1"/>
</dbReference>
<dbReference type="PRINTS" id="PR00038">
    <property type="entry name" value="HTHLUXR"/>
</dbReference>
<keyword evidence="2" id="KW-0238">DNA-binding</keyword>
<evidence type="ECO:0000256" key="1">
    <source>
        <dbReference type="ARBA" id="ARBA00023015"/>
    </source>
</evidence>
<evidence type="ECO:0000313" key="5">
    <source>
        <dbReference type="EMBL" id="RVT52292.1"/>
    </source>
</evidence>
<keyword evidence="6" id="KW-1185">Reference proteome</keyword>
<comment type="caution">
    <text evidence="5">The sequence shown here is derived from an EMBL/GenBank/DDBJ whole genome shotgun (WGS) entry which is preliminary data.</text>
</comment>
<dbReference type="Pfam" id="PF00196">
    <property type="entry name" value="GerE"/>
    <property type="match status" value="1"/>
</dbReference>
<keyword evidence="3" id="KW-0804">Transcription</keyword>
<dbReference type="InterPro" id="IPR036388">
    <property type="entry name" value="WH-like_DNA-bd_sf"/>
</dbReference>
<dbReference type="GO" id="GO:0006355">
    <property type="term" value="P:regulation of DNA-templated transcription"/>
    <property type="evidence" value="ECO:0007669"/>
    <property type="project" value="InterPro"/>
</dbReference>
<feature type="domain" description="HTH luxR-type" evidence="4">
    <location>
        <begin position="172"/>
        <end position="237"/>
    </location>
</feature>
<sequence length="238" mass="26769">MHLSTREQHALARVFALLAEGHAPRPLRLALGEALLDLLQADHFASFVWDGERGVFQDGVWLNMDAANLAAYDAWFQHHDPITLKLQACRHATEVSEVMPYDALRRTAFFNDFLARDGLHWGINLHAFEGDHALGDLRIWRGRQRVGFDAHDKALLDLVEPAFVAALARQRADDTAARLSPRERAVALALRRGLTDKQIARELDLAVTSVRTYLVRLQQKTGAQRRAGIAAWASRLED</sequence>